<protein>
    <submittedName>
        <fullName evidence="2">Uncharacterized protein</fullName>
    </submittedName>
</protein>
<keyword evidence="1" id="KW-0812">Transmembrane</keyword>
<reference evidence="2" key="4">
    <citation type="submission" date="2025-09" db="UniProtKB">
        <authorList>
            <consortium name="Ensembl"/>
        </authorList>
    </citation>
    <scope>IDENTIFICATION</scope>
    <source>
        <strain evidence="2">JP 163 A</strain>
    </source>
</reference>
<reference evidence="3" key="2">
    <citation type="journal article" date="2013" name="Nat. Genet.">
        <title>The genome of the platyfish, Xiphophorus maculatus, provides insights into evolutionary adaptation and several complex traits.</title>
        <authorList>
            <person name="Schartl M."/>
            <person name="Walter R.B."/>
            <person name="Shen Y."/>
            <person name="Garcia T."/>
            <person name="Catchen J."/>
            <person name="Amores A."/>
            <person name="Braasch I."/>
            <person name="Chalopin D."/>
            <person name="Volff J.N."/>
            <person name="Lesch K.P."/>
            <person name="Bisazza A."/>
            <person name="Minx P."/>
            <person name="Hillier L."/>
            <person name="Wilson R.K."/>
            <person name="Fuerstenberg S."/>
            <person name="Boore J."/>
            <person name="Searle S."/>
            <person name="Postlethwait J.H."/>
            <person name="Warren W.C."/>
        </authorList>
    </citation>
    <scope>NUCLEOTIDE SEQUENCE [LARGE SCALE GENOMIC DNA]</scope>
    <source>
        <strain evidence="3">JP 163 A</strain>
    </source>
</reference>
<dbReference type="Proteomes" id="UP000002852">
    <property type="component" value="Unassembled WGS sequence"/>
</dbReference>
<keyword evidence="3" id="KW-1185">Reference proteome</keyword>
<dbReference type="Ensembl" id="ENSXMAT00000032339.1">
    <property type="protein sequence ID" value="ENSXMAP00000021813.1"/>
    <property type="gene ID" value="ENSXMAG00000023030.1"/>
</dbReference>
<evidence type="ECO:0000313" key="2">
    <source>
        <dbReference type="Ensembl" id="ENSXMAP00000021813.1"/>
    </source>
</evidence>
<accession>A0A3B5PQA4</accession>
<proteinExistence type="predicted"/>
<organism evidence="2 3">
    <name type="scientific">Xiphophorus maculatus</name>
    <name type="common">Southern platyfish</name>
    <name type="synonym">Platypoecilus maculatus</name>
    <dbReference type="NCBI Taxonomy" id="8083"/>
    <lineage>
        <taxon>Eukaryota</taxon>
        <taxon>Metazoa</taxon>
        <taxon>Chordata</taxon>
        <taxon>Craniata</taxon>
        <taxon>Vertebrata</taxon>
        <taxon>Euteleostomi</taxon>
        <taxon>Actinopterygii</taxon>
        <taxon>Neopterygii</taxon>
        <taxon>Teleostei</taxon>
        <taxon>Neoteleostei</taxon>
        <taxon>Acanthomorphata</taxon>
        <taxon>Ovalentaria</taxon>
        <taxon>Atherinomorphae</taxon>
        <taxon>Cyprinodontiformes</taxon>
        <taxon>Poeciliidae</taxon>
        <taxon>Poeciliinae</taxon>
        <taxon>Xiphophorus</taxon>
    </lineage>
</organism>
<evidence type="ECO:0000256" key="1">
    <source>
        <dbReference type="SAM" id="Phobius"/>
    </source>
</evidence>
<dbReference type="AlphaFoldDB" id="A0A3B5PQA4"/>
<evidence type="ECO:0000313" key="3">
    <source>
        <dbReference type="Proteomes" id="UP000002852"/>
    </source>
</evidence>
<name>A0A3B5PQA4_XIPMA</name>
<dbReference type="InParanoid" id="A0A3B5PQA4"/>
<feature type="transmembrane region" description="Helical" evidence="1">
    <location>
        <begin position="25"/>
        <end position="47"/>
    </location>
</feature>
<reference evidence="3" key="1">
    <citation type="submission" date="2012-01" db="EMBL/GenBank/DDBJ databases">
        <authorList>
            <person name="Walter R."/>
            <person name="Schartl M."/>
            <person name="Warren W."/>
        </authorList>
    </citation>
    <scope>NUCLEOTIDE SEQUENCE [LARGE SCALE GENOMIC DNA]</scope>
    <source>
        <strain evidence="3">JP 163 A</strain>
    </source>
</reference>
<keyword evidence="1" id="KW-0472">Membrane</keyword>
<sequence>MYCSRTEKCAILLKLVRGFSWSGHLISEFVILQPCYLFFYVNVMIIVDFPFSTNKQHINNGHLHCMLGDNPGLIFHYYSYIFRPFCVILIFNGLQFQACDSVNETASKFIQINDQKLPNCCNPCTRVSICKVLTITTSVTMRFVSKKENDIFTCKGRQTKNRWWFSHPLPFKKNLKMQLRI</sequence>
<reference evidence="2" key="3">
    <citation type="submission" date="2025-08" db="UniProtKB">
        <authorList>
            <consortium name="Ensembl"/>
        </authorList>
    </citation>
    <scope>IDENTIFICATION</scope>
    <source>
        <strain evidence="2">JP 163 A</strain>
    </source>
</reference>
<keyword evidence="1" id="KW-1133">Transmembrane helix</keyword>